<proteinExistence type="predicted"/>
<feature type="region of interest" description="Disordered" evidence="1">
    <location>
        <begin position="1"/>
        <end position="23"/>
    </location>
</feature>
<reference evidence="2" key="1">
    <citation type="submission" date="2019-04" db="EMBL/GenBank/DDBJ databases">
        <title>Draft genome sequences of Streptomyces avermitilis MC3.</title>
        <authorList>
            <person name="Komaki H."/>
            <person name="Tamura T."/>
            <person name="Hosoyama A."/>
        </authorList>
    </citation>
    <scope>NUCLEOTIDE SEQUENCE</scope>
    <source>
        <strain evidence="2">MC3</strain>
    </source>
</reference>
<sequence>MLQRPLDRAAVDRPGLETDTPWPAAGLRNEWQFAGQPLPVPAPAPSMPSPPPRETAAARAPPADPPIGASAIGCCTPNSSVNRVDSPIAAIMPPEHPAWEGARLKV</sequence>
<dbReference type="EMBL" id="AP019621">
    <property type="protein sequence ID" value="BBJ50407.1"/>
    <property type="molecule type" value="Genomic_DNA"/>
</dbReference>
<evidence type="ECO:0000256" key="1">
    <source>
        <dbReference type="SAM" id="MobiDB-lite"/>
    </source>
</evidence>
<organism evidence="2">
    <name type="scientific">Streptomyces avermitilis</name>
    <dbReference type="NCBI Taxonomy" id="33903"/>
    <lineage>
        <taxon>Bacteria</taxon>
        <taxon>Bacillati</taxon>
        <taxon>Actinomycetota</taxon>
        <taxon>Actinomycetes</taxon>
        <taxon>Kitasatosporales</taxon>
        <taxon>Streptomycetaceae</taxon>
        <taxon>Streptomyces</taxon>
    </lineage>
</organism>
<feature type="compositionally biased region" description="Pro residues" evidence="1">
    <location>
        <begin position="38"/>
        <end position="53"/>
    </location>
</feature>
<dbReference type="AlphaFoldDB" id="A0A499VV80"/>
<name>A0A499VV80_STRAX</name>
<feature type="compositionally biased region" description="Basic and acidic residues" evidence="1">
    <location>
        <begin position="1"/>
        <end position="16"/>
    </location>
</feature>
<evidence type="ECO:0000313" key="2">
    <source>
        <dbReference type="EMBL" id="BBJ50407.1"/>
    </source>
</evidence>
<gene>
    <name evidence="2" type="ORF">SAVMC3_30360</name>
</gene>
<accession>A0A499VV80</accession>
<protein>
    <submittedName>
        <fullName evidence="2">Uncharacterized protein</fullName>
    </submittedName>
</protein>
<feature type="region of interest" description="Disordered" evidence="1">
    <location>
        <begin position="35"/>
        <end position="70"/>
    </location>
</feature>